<keyword evidence="2" id="KW-1185">Reference proteome</keyword>
<sequence length="89" mass="9925">MLKPGDHPGSRSSSEDVAASSTNFLALPNLWGCSLLQSKDWKESARTRYRRKFLQFARIDLLEHRSRGSHCGSIASVARMNLPGNILLI</sequence>
<evidence type="ECO:0000313" key="1">
    <source>
        <dbReference type="EMBL" id="GAV02277.1"/>
    </source>
</evidence>
<comment type="caution">
    <text evidence="1">The sequence shown here is derived from an EMBL/GenBank/DDBJ whole genome shotgun (WGS) entry which is preliminary data.</text>
</comment>
<dbReference type="Proteomes" id="UP000186922">
    <property type="component" value="Unassembled WGS sequence"/>
</dbReference>
<dbReference type="AlphaFoldDB" id="A0A1D1VKY8"/>
<organism evidence="1 2">
    <name type="scientific">Ramazzottius varieornatus</name>
    <name type="common">Water bear</name>
    <name type="synonym">Tardigrade</name>
    <dbReference type="NCBI Taxonomy" id="947166"/>
    <lineage>
        <taxon>Eukaryota</taxon>
        <taxon>Metazoa</taxon>
        <taxon>Ecdysozoa</taxon>
        <taxon>Tardigrada</taxon>
        <taxon>Eutardigrada</taxon>
        <taxon>Parachela</taxon>
        <taxon>Hypsibioidea</taxon>
        <taxon>Ramazzottiidae</taxon>
        <taxon>Ramazzottius</taxon>
    </lineage>
</organism>
<accession>A0A1D1VKY8</accession>
<evidence type="ECO:0000313" key="2">
    <source>
        <dbReference type="Proteomes" id="UP000186922"/>
    </source>
</evidence>
<proteinExistence type="predicted"/>
<name>A0A1D1VKY8_RAMVA</name>
<reference evidence="1 2" key="1">
    <citation type="journal article" date="2016" name="Nat. Commun.">
        <title>Extremotolerant tardigrade genome and improved radiotolerance of human cultured cells by tardigrade-unique protein.</title>
        <authorList>
            <person name="Hashimoto T."/>
            <person name="Horikawa D.D."/>
            <person name="Saito Y."/>
            <person name="Kuwahara H."/>
            <person name="Kozuka-Hata H."/>
            <person name="Shin-I T."/>
            <person name="Minakuchi Y."/>
            <person name="Ohishi K."/>
            <person name="Motoyama A."/>
            <person name="Aizu T."/>
            <person name="Enomoto A."/>
            <person name="Kondo K."/>
            <person name="Tanaka S."/>
            <person name="Hara Y."/>
            <person name="Koshikawa S."/>
            <person name="Sagara H."/>
            <person name="Miura T."/>
            <person name="Yokobori S."/>
            <person name="Miyagawa K."/>
            <person name="Suzuki Y."/>
            <person name="Kubo T."/>
            <person name="Oyama M."/>
            <person name="Kohara Y."/>
            <person name="Fujiyama A."/>
            <person name="Arakawa K."/>
            <person name="Katayama T."/>
            <person name="Toyoda A."/>
            <person name="Kunieda T."/>
        </authorList>
    </citation>
    <scope>NUCLEOTIDE SEQUENCE [LARGE SCALE GENOMIC DNA]</scope>
    <source>
        <strain evidence="1 2">YOKOZUNA-1</strain>
    </source>
</reference>
<gene>
    <name evidence="1" type="primary">RvY_12867-1</name>
    <name evidence="1" type="synonym">RvY_12867.1</name>
    <name evidence="1" type="ORF">RvY_12867</name>
</gene>
<dbReference type="EMBL" id="BDGG01000008">
    <property type="protein sequence ID" value="GAV02277.1"/>
    <property type="molecule type" value="Genomic_DNA"/>
</dbReference>
<protein>
    <submittedName>
        <fullName evidence="1">Uncharacterized protein</fullName>
    </submittedName>
</protein>